<dbReference type="GO" id="GO:0005737">
    <property type="term" value="C:cytoplasm"/>
    <property type="evidence" value="ECO:0007669"/>
    <property type="project" value="TreeGrafter"/>
</dbReference>
<keyword evidence="6" id="KW-0479">Metal-binding</keyword>
<evidence type="ECO:0000313" key="12">
    <source>
        <dbReference type="EMBL" id="KAG0558803.1"/>
    </source>
</evidence>
<keyword evidence="7 10" id="KW-0863">Zinc-finger</keyword>
<evidence type="ECO:0000256" key="3">
    <source>
        <dbReference type="ARBA" id="ARBA00009119"/>
    </source>
</evidence>
<dbReference type="InterPro" id="IPR013083">
    <property type="entry name" value="Znf_RING/FYVE/PHD"/>
</dbReference>
<dbReference type="EMBL" id="CM026431">
    <property type="protein sequence ID" value="KAG0558803.1"/>
    <property type="molecule type" value="Genomic_DNA"/>
</dbReference>
<evidence type="ECO:0000256" key="7">
    <source>
        <dbReference type="ARBA" id="ARBA00022771"/>
    </source>
</evidence>
<dbReference type="PANTHER" id="PTHR10315:SF117">
    <property type="entry name" value="RING-TYPE E3 UBIQUITIN TRANSFERASE"/>
    <property type="match status" value="1"/>
</dbReference>
<dbReference type="GO" id="GO:0061630">
    <property type="term" value="F:ubiquitin protein ligase activity"/>
    <property type="evidence" value="ECO:0007669"/>
    <property type="project" value="UniProtKB-EC"/>
</dbReference>
<protein>
    <recommendedName>
        <fullName evidence="4">RING-type E3 ubiquitin transferase</fullName>
        <ecNumber evidence="4">2.3.2.27</ecNumber>
    </recommendedName>
</protein>
<evidence type="ECO:0000256" key="2">
    <source>
        <dbReference type="ARBA" id="ARBA00004906"/>
    </source>
</evidence>
<reference evidence="12" key="1">
    <citation type="submission" date="2020-06" db="EMBL/GenBank/DDBJ databases">
        <title>WGS assembly of Ceratodon purpureus strain R40.</title>
        <authorList>
            <person name="Carey S.B."/>
            <person name="Jenkins J."/>
            <person name="Shu S."/>
            <person name="Lovell J.T."/>
            <person name="Sreedasyam A."/>
            <person name="Maumus F."/>
            <person name="Tiley G.P."/>
            <person name="Fernandez-Pozo N."/>
            <person name="Barry K."/>
            <person name="Chen C."/>
            <person name="Wang M."/>
            <person name="Lipzen A."/>
            <person name="Daum C."/>
            <person name="Saski C.A."/>
            <person name="Payton A.C."/>
            <person name="Mcbreen J.C."/>
            <person name="Conrad R.E."/>
            <person name="Kollar L.M."/>
            <person name="Olsson S."/>
            <person name="Huttunen S."/>
            <person name="Landis J.B."/>
            <person name="Wickett N.J."/>
            <person name="Johnson M.G."/>
            <person name="Rensing S.A."/>
            <person name="Grimwood J."/>
            <person name="Schmutz J."/>
            <person name="Mcdaniel S.F."/>
        </authorList>
    </citation>
    <scope>NUCLEOTIDE SEQUENCE</scope>
    <source>
        <strain evidence="12">R40</strain>
    </source>
</reference>
<evidence type="ECO:0000256" key="6">
    <source>
        <dbReference type="ARBA" id="ARBA00022723"/>
    </source>
</evidence>
<comment type="caution">
    <text evidence="12">The sequence shown here is derived from an EMBL/GenBank/DDBJ whole genome shotgun (WGS) entry which is preliminary data.</text>
</comment>
<organism evidence="12 13">
    <name type="scientific">Ceratodon purpureus</name>
    <name type="common">Fire moss</name>
    <name type="synonym">Dicranum purpureum</name>
    <dbReference type="NCBI Taxonomy" id="3225"/>
    <lineage>
        <taxon>Eukaryota</taxon>
        <taxon>Viridiplantae</taxon>
        <taxon>Streptophyta</taxon>
        <taxon>Embryophyta</taxon>
        <taxon>Bryophyta</taxon>
        <taxon>Bryophytina</taxon>
        <taxon>Bryopsida</taxon>
        <taxon>Dicranidae</taxon>
        <taxon>Pseudoditrichales</taxon>
        <taxon>Ditrichaceae</taxon>
        <taxon>Ceratodon</taxon>
    </lineage>
</organism>
<evidence type="ECO:0000256" key="1">
    <source>
        <dbReference type="ARBA" id="ARBA00000900"/>
    </source>
</evidence>
<dbReference type="PROSITE" id="PS51081">
    <property type="entry name" value="ZF_SIAH"/>
    <property type="match status" value="1"/>
</dbReference>
<dbReference type="SUPFAM" id="SSF49599">
    <property type="entry name" value="TRAF domain-like"/>
    <property type="match status" value="1"/>
</dbReference>
<dbReference type="AlphaFoldDB" id="A0A8T0GIF8"/>
<dbReference type="InterPro" id="IPR013010">
    <property type="entry name" value="Znf_SIAH"/>
</dbReference>
<comment type="pathway">
    <text evidence="2">Protein modification; protein ubiquitination.</text>
</comment>
<gene>
    <name evidence="12" type="ORF">KC19_10G056100</name>
</gene>
<dbReference type="GO" id="GO:0008270">
    <property type="term" value="F:zinc ion binding"/>
    <property type="evidence" value="ECO:0007669"/>
    <property type="project" value="UniProtKB-KW"/>
</dbReference>
<dbReference type="Pfam" id="PF21362">
    <property type="entry name" value="Sina_RING"/>
    <property type="match status" value="1"/>
</dbReference>
<keyword evidence="13" id="KW-1185">Reference proteome</keyword>
<proteinExistence type="inferred from homology"/>
<keyword evidence="8" id="KW-0833">Ubl conjugation pathway</keyword>
<evidence type="ECO:0000256" key="10">
    <source>
        <dbReference type="PROSITE-ProRule" id="PRU00455"/>
    </source>
</evidence>
<dbReference type="SUPFAM" id="SSF57850">
    <property type="entry name" value="RING/U-box"/>
    <property type="match status" value="1"/>
</dbReference>
<dbReference type="PANTHER" id="PTHR10315">
    <property type="entry name" value="E3 UBIQUITIN PROTEIN LIGASE SIAH"/>
    <property type="match status" value="1"/>
</dbReference>
<comment type="catalytic activity">
    <reaction evidence="1">
        <text>S-ubiquitinyl-[E2 ubiquitin-conjugating enzyme]-L-cysteine + [acceptor protein]-L-lysine = [E2 ubiquitin-conjugating enzyme]-L-cysteine + N(6)-ubiquitinyl-[acceptor protein]-L-lysine.</text>
        <dbReference type="EC" id="2.3.2.27"/>
    </reaction>
</comment>
<dbReference type="InterPro" id="IPR052088">
    <property type="entry name" value="E3_ubiquitin-ligase_SINA"/>
</dbReference>
<comment type="similarity">
    <text evidence="3">Belongs to the SINA (Seven in absentia) family.</text>
</comment>
<dbReference type="Proteomes" id="UP000822688">
    <property type="component" value="Chromosome 10"/>
</dbReference>
<name>A0A8T0GIF8_CERPU</name>
<dbReference type="EC" id="2.3.2.27" evidence="4"/>
<dbReference type="Gene3D" id="3.30.40.10">
    <property type="entry name" value="Zinc/RING finger domain, C3HC4 (zinc finger)"/>
    <property type="match status" value="2"/>
</dbReference>
<dbReference type="InterPro" id="IPR049548">
    <property type="entry name" value="Sina-like_RING"/>
</dbReference>
<evidence type="ECO:0000256" key="5">
    <source>
        <dbReference type="ARBA" id="ARBA00022679"/>
    </source>
</evidence>
<accession>A0A8T0GIF8</accession>
<feature type="domain" description="SIAH-type" evidence="11">
    <location>
        <begin position="84"/>
        <end position="145"/>
    </location>
</feature>
<evidence type="ECO:0000313" key="13">
    <source>
        <dbReference type="Proteomes" id="UP000822688"/>
    </source>
</evidence>
<keyword evidence="5" id="KW-0808">Transferase</keyword>
<evidence type="ECO:0000256" key="9">
    <source>
        <dbReference type="ARBA" id="ARBA00022833"/>
    </source>
</evidence>
<evidence type="ECO:0000256" key="8">
    <source>
        <dbReference type="ARBA" id="ARBA00022786"/>
    </source>
</evidence>
<evidence type="ECO:0000256" key="4">
    <source>
        <dbReference type="ARBA" id="ARBA00012483"/>
    </source>
</evidence>
<evidence type="ECO:0000259" key="11">
    <source>
        <dbReference type="PROSITE" id="PS51081"/>
    </source>
</evidence>
<keyword evidence="9" id="KW-0862">Zinc</keyword>
<dbReference type="Pfam" id="PF21361">
    <property type="entry name" value="Sina_ZnF"/>
    <property type="match status" value="1"/>
</dbReference>
<sequence>MLPIKPAVNEKETGISTRSTNKLMDALPCPICLKPLFPPVYQCQNGHTACASCCKLQLTKGTCPSCSAPLGGNRCSVVENIIESLEINCKYDILGCLKTVQYTKLSKWAEHEDVCEFRPFHCPVVGCNYEVPKLILPLHFQDSHNGRLVLSELQPDDQRKASFTIETGDSDYDVCHSQYVIVLVSSDENTEDQGSDVKSFFLIHHQVDDEFCRYSFSCTTFGPSIMSTRYRLLVEIEKPGNLKVNHTIEGPVLDNQEDKTLLSKVVRHGDCLLVPKLNDSRLGGSSATRKDFSFRVQLLLL</sequence>